<reference evidence="2 3" key="2">
    <citation type="journal article" date="2022" name="Mol. Biol. Evol.">
        <title>Comparative Genomics Reveals Insights into the Divergent Evolution of Astigmatic Mites and Household Pest Adaptations.</title>
        <authorList>
            <person name="Xiong Q."/>
            <person name="Wan A.T."/>
            <person name="Liu X."/>
            <person name="Fung C.S."/>
            <person name="Xiao X."/>
            <person name="Malainual N."/>
            <person name="Hou J."/>
            <person name="Wang L."/>
            <person name="Wang M."/>
            <person name="Yang K.Y."/>
            <person name="Cui Y."/>
            <person name="Leung E.L."/>
            <person name="Nong W."/>
            <person name="Shin S.K."/>
            <person name="Au S.W."/>
            <person name="Jeong K.Y."/>
            <person name="Chew F.T."/>
            <person name="Hui J.H."/>
            <person name="Leung T.F."/>
            <person name="Tungtrongchitr A."/>
            <person name="Zhong N."/>
            <person name="Liu Z."/>
            <person name="Tsui S.K."/>
        </authorList>
    </citation>
    <scope>NUCLEOTIDE SEQUENCE [LARGE SCALE GENOMIC DNA]</scope>
    <source>
        <strain evidence="2">Derp</strain>
    </source>
</reference>
<name>A0ABQ8JJ73_DERPT</name>
<keyword evidence="3" id="KW-1185">Reference proteome</keyword>
<comment type="caution">
    <text evidence="2">The sequence shown here is derived from an EMBL/GenBank/DDBJ whole genome shotgun (WGS) entry which is preliminary data.</text>
</comment>
<sequence>MKFNSRTTTEKKSIIIIFDVVELNNNKSIQSNNRLKLTSLSDVPQIPQDLHSIHCQRYFFTDNIIVGVNCKQDGCADRPQSEHDTRSSASYYIY</sequence>
<reference evidence="2 3" key="1">
    <citation type="journal article" date="2018" name="J. Allergy Clin. Immunol.">
        <title>High-quality assembly of Dermatophagoides pteronyssinus genome and transcriptome reveals a wide range of novel allergens.</title>
        <authorList>
            <person name="Liu X.Y."/>
            <person name="Yang K.Y."/>
            <person name="Wang M.Q."/>
            <person name="Kwok J.S."/>
            <person name="Zeng X."/>
            <person name="Yang Z."/>
            <person name="Xiao X.J."/>
            <person name="Lau C.P."/>
            <person name="Li Y."/>
            <person name="Huang Z.M."/>
            <person name="Ba J.G."/>
            <person name="Yim A.K."/>
            <person name="Ouyang C.Y."/>
            <person name="Ngai S.M."/>
            <person name="Chan T.F."/>
            <person name="Leung E.L."/>
            <person name="Liu L."/>
            <person name="Liu Z.G."/>
            <person name="Tsui S.K."/>
        </authorList>
    </citation>
    <scope>NUCLEOTIDE SEQUENCE [LARGE SCALE GENOMIC DNA]</scope>
    <source>
        <strain evidence="2">Derp</strain>
    </source>
</reference>
<proteinExistence type="predicted"/>
<gene>
    <name evidence="2" type="ORF">DERP_003116</name>
</gene>
<dbReference type="EMBL" id="NJHN03000036">
    <property type="protein sequence ID" value="KAH9422440.1"/>
    <property type="molecule type" value="Genomic_DNA"/>
</dbReference>
<feature type="compositionally biased region" description="Basic and acidic residues" evidence="1">
    <location>
        <begin position="75"/>
        <end position="86"/>
    </location>
</feature>
<evidence type="ECO:0000313" key="2">
    <source>
        <dbReference type="EMBL" id="KAH9422440.1"/>
    </source>
</evidence>
<feature type="region of interest" description="Disordered" evidence="1">
    <location>
        <begin position="75"/>
        <end position="94"/>
    </location>
</feature>
<evidence type="ECO:0000256" key="1">
    <source>
        <dbReference type="SAM" id="MobiDB-lite"/>
    </source>
</evidence>
<dbReference type="Proteomes" id="UP000887458">
    <property type="component" value="Unassembled WGS sequence"/>
</dbReference>
<evidence type="ECO:0000313" key="3">
    <source>
        <dbReference type="Proteomes" id="UP000887458"/>
    </source>
</evidence>
<accession>A0ABQ8JJ73</accession>
<organism evidence="2 3">
    <name type="scientific">Dermatophagoides pteronyssinus</name>
    <name type="common">European house dust mite</name>
    <dbReference type="NCBI Taxonomy" id="6956"/>
    <lineage>
        <taxon>Eukaryota</taxon>
        <taxon>Metazoa</taxon>
        <taxon>Ecdysozoa</taxon>
        <taxon>Arthropoda</taxon>
        <taxon>Chelicerata</taxon>
        <taxon>Arachnida</taxon>
        <taxon>Acari</taxon>
        <taxon>Acariformes</taxon>
        <taxon>Sarcoptiformes</taxon>
        <taxon>Astigmata</taxon>
        <taxon>Psoroptidia</taxon>
        <taxon>Analgoidea</taxon>
        <taxon>Pyroglyphidae</taxon>
        <taxon>Dermatophagoidinae</taxon>
        <taxon>Dermatophagoides</taxon>
    </lineage>
</organism>
<protein>
    <submittedName>
        <fullName evidence="2">Uncharacterized protein</fullName>
    </submittedName>
</protein>